<evidence type="ECO:0000313" key="5">
    <source>
        <dbReference type="Proteomes" id="UP000218387"/>
    </source>
</evidence>
<dbReference type="AlphaFoldDB" id="A0A4P9C9X4"/>
<feature type="transmembrane region" description="Helical" evidence="3">
    <location>
        <begin position="467"/>
        <end position="488"/>
    </location>
</feature>
<dbReference type="KEGG" id="emt:CPZ25_014020"/>
<proteinExistence type="predicted"/>
<evidence type="ECO:0000256" key="2">
    <source>
        <dbReference type="SAM" id="MobiDB-lite"/>
    </source>
</evidence>
<reference evidence="4 5" key="1">
    <citation type="submission" date="2018-05" db="EMBL/GenBank/DDBJ databases">
        <title>Genome comparison of Eubacterium sp.</title>
        <authorList>
            <person name="Feng Y."/>
            <person name="Sanchez-Andrea I."/>
            <person name="Stams A.J.M."/>
            <person name="De Vos W.M."/>
        </authorList>
    </citation>
    <scope>NUCLEOTIDE SEQUENCE [LARGE SCALE GENOMIC DNA]</scope>
    <source>
        <strain evidence="4 5">YI</strain>
    </source>
</reference>
<feature type="coiled-coil region" evidence="1">
    <location>
        <begin position="518"/>
        <end position="545"/>
    </location>
</feature>
<keyword evidence="3" id="KW-1133">Transmembrane helix</keyword>
<sequence>MDKRNPESREVEELLEKKKDLFSLFSAFEDRIDHKISHLTDSAEIPVESIKQKIAEPSRHHLEDPVEDLFEQAVLKSRQKTHESGIIGFHTEEILGVEEALAEIKKTEPVKPSEAKRAEDPEEMLKTSEEPVILTHTDPIESPHPKMAEPEISGLDAQMSADIPSETEVPERSVSAASQDTMDDLPEERIAQHDKEPMELPLGVDEPDLAEIDELLQEAEDLMEDIPYSRYMAARAAVDKEVLDDNPLETPEDEETDFESFDEDEEAFDKYDCDASDAFEADNDEYAALFEEDDFEEDEAFDDEDPLLDAHSDEEILYEKDEPDDFLEDEDFNGEILSAEDEEIFQENVEDAIPEDEPDHPFADFFEDTAESVKEELFDELPLDEAPDEEYSDNNLDDVTYENVDAVSLGAFKYSAVSLRLILFVIAMLGMGVFTALSSGHFIAMDYLILFVLCIFVALTMDMSFNATLIVTVVIMLGCFGGLIYTFFTGGEVSMFHMFWFIIIPACLLTASGLVQKIKEVILANQLLNEELDSLYAEQEDALLENDEEE</sequence>
<keyword evidence="1" id="KW-0175">Coiled coil</keyword>
<feature type="region of interest" description="Disordered" evidence="2">
    <location>
        <begin position="163"/>
        <end position="184"/>
    </location>
</feature>
<dbReference type="EMBL" id="CP029487">
    <property type="protein sequence ID" value="QCT72400.1"/>
    <property type="molecule type" value="Genomic_DNA"/>
</dbReference>
<gene>
    <name evidence="4" type="ORF">CPZ25_014020</name>
</gene>
<keyword evidence="5" id="KW-1185">Reference proteome</keyword>
<keyword evidence="3" id="KW-0812">Transmembrane</keyword>
<feature type="region of interest" description="Disordered" evidence="2">
    <location>
        <begin position="106"/>
        <end position="149"/>
    </location>
</feature>
<protein>
    <submittedName>
        <fullName evidence="4">Uncharacterized protein</fullName>
    </submittedName>
</protein>
<feature type="compositionally biased region" description="Acidic residues" evidence="2">
    <location>
        <begin position="244"/>
        <end position="264"/>
    </location>
</feature>
<keyword evidence="3" id="KW-0472">Membrane</keyword>
<feature type="transmembrane region" description="Helical" evidence="3">
    <location>
        <begin position="442"/>
        <end position="460"/>
    </location>
</feature>
<accession>A0A4P9C9X4</accession>
<name>A0A4P9C9X4_EUBML</name>
<feature type="region of interest" description="Disordered" evidence="2">
    <location>
        <begin position="242"/>
        <end position="264"/>
    </location>
</feature>
<feature type="compositionally biased region" description="Basic and acidic residues" evidence="2">
    <location>
        <begin position="106"/>
        <end position="129"/>
    </location>
</feature>
<feature type="transmembrane region" description="Helical" evidence="3">
    <location>
        <begin position="494"/>
        <end position="515"/>
    </location>
</feature>
<feature type="transmembrane region" description="Helical" evidence="3">
    <location>
        <begin position="417"/>
        <end position="436"/>
    </location>
</feature>
<dbReference type="Proteomes" id="UP000218387">
    <property type="component" value="Chromosome"/>
</dbReference>
<evidence type="ECO:0000256" key="1">
    <source>
        <dbReference type="SAM" id="Coils"/>
    </source>
</evidence>
<feature type="compositionally biased region" description="Basic and acidic residues" evidence="2">
    <location>
        <begin position="138"/>
        <end position="149"/>
    </location>
</feature>
<evidence type="ECO:0000256" key="3">
    <source>
        <dbReference type="SAM" id="Phobius"/>
    </source>
</evidence>
<evidence type="ECO:0000313" key="4">
    <source>
        <dbReference type="EMBL" id="QCT72400.1"/>
    </source>
</evidence>
<organism evidence="4 5">
    <name type="scientific">Eubacterium maltosivorans</name>
    <dbReference type="NCBI Taxonomy" id="2041044"/>
    <lineage>
        <taxon>Bacteria</taxon>
        <taxon>Bacillati</taxon>
        <taxon>Bacillota</taxon>
        <taxon>Clostridia</taxon>
        <taxon>Eubacteriales</taxon>
        <taxon>Eubacteriaceae</taxon>
        <taxon>Eubacterium</taxon>
    </lineage>
</organism>
<dbReference type="RefSeq" id="WP_096918896.1">
    <property type="nucleotide sequence ID" value="NZ_CP029487.1"/>
</dbReference>